<accession>A0A9W9IBC1</accession>
<keyword evidence="1" id="KW-1133">Transmembrane helix</keyword>
<dbReference type="EMBL" id="JAPQKO010000003">
    <property type="protein sequence ID" value="KAJ5172321.1"/>
    <property type="molecule type" value="Genomic_DNA"/>
</dbReference>
<feature type="transmembrane region" description="Helical" evidence="1">
    <location>
        <begin position="173"/>
        <end position="192"/>
    </location>
</feature>
<evidence type="ECO:0000313" key="2">
    <source>
        <dbReference type="EMBL" id="KAJ5172321.1"/>
    </source>
</evidence>
<proteinExistence type="predicted"/>
<dbReference type="PANTHER" id="PTHR28029:SF1">
    <property type="entry name" value="PROTEIN ILM1"/>
    <property type="match status" value="1"/>
</dbReference>
<organism evidence="2 3">
    <name type="scientific">Penicillium capsulatum</name>
    <dbReference type="NCBI Taxonomy" id="69766"/>
    <lineage>
        <taxon>Eukaryota</taxon>
        <taxon>Fungi</taxon>
        <taxon>Dikarya</taxon>
        <taxon>Ascomycota</taxon>
        <taxon>Pezizomycotina</taxon>
        <taxon>Eurotiomycetes</taxon>
        <taxon>Eurotiomycetidae</taxon>
        <taxon>Eurotiales</taxon>
        <taxon>Aspergillaceae</taxon>
        <taxon>Penicillium</taxon>
    </lineage>
</organism>
<dbReference type="Pfam" id="PF10311">
    <property type="entry name" value="Ilm1"/>
    <property type="match status" value="1"/>
</dbReference>
<dbReference type="PANTHER" id="PTHR28029">
    <property type="entry name" value="PROTEIN ILM1"/>
    <property type="match status" value="1"/>
</dbReference>
<dbReference type="Proteomes" id="UP001146351">
    <property type="component" value="Unassembled WGS sequence"/>
</dbReference>
<evidence type="ECO:0000313" key="3">
    <source>
        <dbReference type="Proteomes" id="UP001146351"/>
    </source>
</evidence>
<dbReference type="AlphaFoldDB" id="A0A9W9IBC1"/>
<comment type="caution">
    <text evidence="2">The sequence shown here is derived from an EMBL/GenBank/DDBJ whole genome shotgun (WGS) entry which is preliminary data.</text>
</comment>
<feature type="transmembrane region" description="Helical" evidence="1">
    <location>
        <begin position="126"/>
        <end position="146"/>
    </location>
</feature>
<evidence type="ECO:0000256" key="1">
    <source>
        <dbReference type="SAM" id="Phobius"/>
    </source>
</evidence>
<reference evidence="2" key="1">
    <citation type="submission" date="2022-11" db="EMBL/GenBank/DDBJ databases">
        <authorList>
            <person name="Petersen C."/>
        </authorList>
    </citation>
    <scope>NUCLEOTIDE SEQUENCE</scope>
    <source>
        <strain evidence="2">IBT 21917</strain>
    </source>
</reference>
<name>A0A9W9IBC1_9EURO</name>
<sequence>MVFVSSKTLIQVHAVLQVLIAGYLIKSPEVITNSDLVFMLGEALGIDLPSISSAPQSPFVFCAVLLFAEALFDLFLLSALPYHEALDEALPYIRPLRNGNLPSEDLKILENLPQYITKSLTMYWNVWINITGCRFALYSGLAVFIYSSRGSLVASSFTAAAAMTGFDRLKNRVVFTYAFMEMMTWFWVFVTLREERQERLTKLLEDAKNE</sequence>
<gene>
    <name evidence="2" type="ORF">N7492_004914</name>
</gene>
<keyword evidence="3" id="KW-1185">Reference proteome</keyword>
<dbReference type="OrthoDB" id="5299849at2759"/>
<keyword evidence="1" id="KW-0472">Membrane</keyword>
<keyword evidence="1" id="KW-0812">Transmembrane</keyword>
<protein>
    <recommendedName>
        <fullName evidence="4">Increased loss of mitochondrial DNA protein 1</fullName>
    </recommendedName>
</protein>
<reference evidence="2" key="2">
    <citation type="journal article" date="2023" name="IMA Fungus">
        <title>Comparative genomic study of the Penicillium genus elucidates a diverse pangenome and 15 lateral gene transfer events.</title>
        <authorList>
            <person name="Petersen C."/>
            <person name="Sorensen T."/>
            <person name="Nielsen M.R."/>
            <person name="Sondergaard T.E."/>
            <person name="Sorensen J.L."/>
            <person name="Fitzpatrick D.A."/>
            <person name="Frisvad J.C."/>
            <person name="Nielsen K.L."/>
        </authorList>
    </citation>
    <scope>NUCLEOTIDE SEQUENCE</scope>
    <source>
        <strain evidence="2">IBT 21917</strain>
    </source>
</reference>
<evidence type="ECO:0008006" key="4">
    <source>
        <dbReference type="Google" id="ProtNLM"/>
    </source>
</evidence>
<dbReference type="InterPro" id="IPR018815">
    <property type="entry name" value="Incr_loss_mito_DNA_1"/>
</dbReference>